<proteinExistence type="predicted"/>
<dbReference type="SUPFAM" id="SSF53146">
    <property type="entry name" value="Nitrogenase accessory factor-like"/>
    <property type="match status" value="1"/>
</dbReference>
<reference evidence="2 3" key="1">
    <citation type="submission" date="2016-11" db="EMBL/GenBank/DDBJ databases">
        <authorList>
            <person name="Jaros S."/>
            <person name="Januszkiewicz K."/>
            <person name="Wedrychowicz H."/>
        </authorList>
    </citation>
    <scope>NUCLEOTIDE SEQUENCE [LARGE SCALE GENOMIC DNA]</scope>
    <source>
        <strain evidence="2 3">DSM 9705</strain>
    </source>
</reference>
<evidence type="ECO:0000313" key="2">
    <source>
        <dbReference type="EMBL" id="SHI03446.1"/>
    </source>
</evidence>
<sequence length="334" mass="36045">MLVDAIGKRPEETVRVAITGPGDPLAVPDTLLQTINLVRDRYPRLRISLKTLGCGARRFAADLARAGVDYVEMVVNGVTGEILEKIYAWIRPGLKTMTLQEAAYVLITEQKHGIPALKYQGIGVVVVTTLYPGCNVHHVNRIAAAVQELGADALALVPYRAEPDGEVVLEPGEVDPLEHARWSVPPAMPIVSPLLADDDGYAGNYRQGAARLPRPSLLRPLVAVASSGGLDVDLHLGRAERLLIYGCREDGLVCLRETRPAPQPGSGRQRWQDLSDLLSDCCALLTVQAGETPRRVLQENGVRVMLTDGQIEPLVEQIFGGDKGGRSAGGKPPR</sequence>
<dbReference type="SUPFAM" id="SSF102114">
    <property type="entry name" value="Radical SAM enzymes"/>
    <property type="match status" value="1"/>
</dbReference>
<name>A0A1M5XUL2_9BACT</name>
<evidence type="ECO:0000259" key="1">
    <source>
        <dbReference type="Pfam" id="PF02579"/>
    </source>
</evidence>
<evidence type="ECO:0000313" key="3">
    <source>
        <dbReference type="Proteomes" id="UP000184139"/>
    </source>
</evidence>
<keyword evidence="3" id="KW-1185">Reference proteome</keyword>
<dbReference type="Pfam" id="PF02579">
    <property type="entry name" value="Nitro_FeMo-Co"/>
    <property type="match status" value="1"/>
</dbReference>
<dbReference type="InterPro" id="IPR003731">
    <property type="entry name" value="Di-Nase_FeMo-co_biosynth"/>
</dbReference>
<dbReference type="Gene3D" id="3.30.420.130">
    <property type="entry name" value="Dinitrogenase iron-molybdenum cofactor biosynthesis domain"/>
    <property type="match status" value="1"/>
</dbReference>
<dbReference type="InterPro" id="IPR036105">
    <property type="entry name" value="DiNase_FeMo-co_biosyn_sf"/>
</dbReference>
<dbReference type="InterPro" id="IPR058240">
    <property type="entry name" value="rSAM_sf"/>
</dbReference>
<dbReference type="Proteomes" id="UP000184139">
    <property type="component" value="Unassembled WGS sequence"/>
</dbReference>
<gene>
    <name evidence="2" type="ORF">SAMN02745124_03365</name>
</gene>
<accession>A0A1M5XUL2</accession>
<feature type="domain" description="Dinitrogenase iron-molybdenum cofactor biosynthesis" evidence="1">
    <location>
        <begin position="231"/>
        <end position="317"/>
    </location>
</feature>
<dbReference type="EMBL" id="FQXS01000023">
    <property type="protein sequence ID" value="SHI03446.1"/>
    <property type="molecule type" value="Genomic_DNA"/>
</dbReference>
<dbReference type="Gene3D" id="3.20.20.70">
    <property type="entry name" value="Aldolase class I"/>
    <property type="match status" value="1"/>
</dbReference>
<protein>
    <submittedName>
        <fullName evidence="2">Nitrogen fixation protein NifB</fullName>
    </submittedName>
</protein>
<dbReference type="AlphaFoldDB" id="A0A1M5XUL2"/>
<dbReference type="InterPro" id="IPR013785">
    <property type="entry name" value="Aldolase_TIM"/>
</dbReference>
<organism evidence="2 3">
    <name type="scientific">Desulfofustis glycolicus DSM 9705</name>
    <dbReference type="NCBI Taxonomy" id="1121409"/>
    <lineage>
        <taxon>Bacteria</taxon>
        <taxon>Pseudomonadati</taxon>
        <taxon>Thermodesulfobacteriota</taxon>
        <taxon>Desulfobulbia</taxon>
        <taxon>Desulfobulbales</taxon>
        <taxon>Desulfocapsaceae</taxon>
        <taxon>Desulfofustis</taxon>
    </lineage>
</organism>
<dbReference type="STRING" id="1121409.SAMN02745124_03365"/>